<dbReference type="Gene3D" id="1.10.260.40">
    <property type="entry name" value="lambda repressor-like DNA-binding domains"/>
    <property type="match status" value="1"/>
</dbReference>
<dbReference type="InterPro" id="IPR015927">
    <property type="entry name" value="Peptidase_S24_S26A/B/C"/>
</dbReference>
<dbReference type="EMBL" id="JABXXV010000009">
    <property type="protein sequence ID" value="NVN47965.1"/>
    <property type="molecule type" value="Genomic_DNA"/>
</dbReference>
<evidence type="ECO:0000256" key="2">
    <source>
        <dbReference type="ARBA" id="ARBA00023125"/>
    </source>
</evidence>
<evidence type="ECO:0000259" key="4">
    <source>
        <dbReference type="SMART" id="SM00530"/>
    </source>
</evidence>
<dbReference type="SUPFAM" id="SSF51306">
    <property type="entry name" value="LexA/Signal peptidase"/>
    <property type="match status" value="1"/>
</dbReference>
<evidence type="ECO:0000256" key="3">
    <source>
        <dbReference type="ARBA" id="ARBA00023163"/>
    </source>
</evidence>
<dbReference type="CDD" id="cd06462">
    <property type="entry name" value="Peptidase_S24_S26"/>
    <property type="match status" value="1"/>
</dbReference>
<dbReference type="Pfam" id="PF13443">
    <property type="entry name" value="HTH_26"/>
    <property type="match status" value="1"/>
</dbReference>
<dbReference type="InterPro" id="IPR001387">
    <property type="entry name" value="Cro/C1-type_HTH"/>
</dbReference>
<dbReference type="PANTHER" id="PTHR40661">
    <property type="match status" value="1"/>
</dbReference>
<keyword evidence="1" id="KW-0805">Transcription regulation</keyword>
<feature type="domain" description="HTH cro/C1-type" evidence="4">
    <location>
        <begin position="11"/>
        <end position="68"/>
    </location>
</feature>
<dbReference type="Pfam" id="PF00717">
    <property type="entry name" value="Peptidase_S24"/>
    <property type="match status" value="1"/>
</dbReference>
<keyword evidence="6" id="KW-1185">Reference proteome</keyword>
<evidence type="ECO:0000313" key="5">
    <source>
        <dbReference type="EMBL" id="NVN47965.1"/>
    </source>
</evidence>
<organism evidence="5 6">
    <name type="scientific">Asaia spathodeae</name>
    <dbReference type="NCBI Taxonomy" id="657016"/>
    <lineage>
        <taxon>Bacteria</taxon>
        <taxon>Pseudomonadati</taxon>
        <taxon>Pseudomonadota</taxon>
        <taxon>Alphaproteobacteria</taxon>
        <taxon>Acetobacterales</taxon>
        <taxon>Acetobacteraceae</taxon>
        <taxon>Asaia</taxon>
    </lineage>
</organism>
<keyword evidence="2" id="KW-0238">DNA-binding</keyword>
<evidence type="ECO:0000313" key="6">
    <source>
        <dbReference type="Proteomes" id="UP001516351"/>
    </source>
</evidence>
<protein>
    <submittedName>
        <fullName evidence="5">Helix-turn-helix domain-containing protein</fullName>
    </submittedName>
</protein>
<dbReference type="Proteomes" id="UP001516351">
    <property type="component" value="Unassembled WGS sequence"/>
</dbReference>
<gene>
    <name evidence="5" type="ORF">HW542_14275</name>
</gene>
<reference evidence="5 6" key="1">
    <citation type="submission" date="2020-06" db="EMBL/GenBank/DDBJ databases">
        <title>Synonyms of Asaia species.</title>
        <authorList>
            <person name="Sombolestani A."/>
        </authorList>
    </citation>
    <scope>NUCLEOTIDE SEQUENCE [LARGE SCALE GENOMIC DNA]</scope>
    <source>
        <strain evidence="5 6">LMG 27047</strain>
    </source>
</reference>
<comment type="caution">
    <text evidence="5">The sequence shown here is derived from an EMBL/GenBank/DDBJ whole genome shotgun (WGS) entry which is preliminary data.</text>
</comment>
<keyword evidence="3" id="KW-0804">Transcription</keyword>
<dbReference type="InterPro" id="IPR036286">
    <property type="entry name" value="LexA/Signal_pep-like_sf"/>
</dbReference>
<sequence>MEDTLEEARKFVRNAMAQTGLDATNLARRAKLAPSTLTRLLNGDSKNAPGFKTLSKIAAIAEVPMPGTMSQAAHKKLVKLYGYAGAGDLVFPDYAQDADDLVEAPLWAGEHLCALKVKGDSMYPAYWAGDIVFFNMEPGQQEAIDYSAESVVKLPSGELYIKQLQRGSCAGLYNLISYNSPPIVDSHIEWARPVLFVDRRNREKK</sequence>
<dbReference type="RefSeq" id="WP_267312236.1">
    <property type="nucleotide sequence ID" value="NZ_JABXXV010000009.1"/>
</dbReference>
<name>A0ABX2P7N1_9PROT</name>
<dbReference type="Gene3D" id="2.10.109.10">
    <property type="entry name" value="Umud Fragment, subunit A"/>
    <property type="match status" value="1"/>
</dbReference>
<dbReference type="SUPFAM" id="SSF47413">
    <property type="entry name" value="lambda repressor-like DNA-binding domains"/>
    <property type="match status" value="1"/>
</dbReference>
<dbReference type="InterPro" id="IPR010982">
    <property type="entry name" value="Lambda_DNA-bd_dom_sf"/>
</dbReference>
<proteinExistence type="predicted"/>
<dbReference type="PANTHER" id="PTHR40661:SF3">
    <property type="entry name" value="FELS-1 PROPHAGE TRANSCRIPTIONAL REGULATOR"/>
    <property type="match status" value="1"/>
</dbReference>
<evidence type="ECO:0000256" key="1">
    <source>
        <dbReference type="ARBA" id="ARBA00023015"/>
    </source>
</evidence>
<dbReference type="CDD" id="cd00093">
    <property type="entry name" value="HTH_XRE"/>
    <property type="match status" value="1"/>
</dbReference>
<accession>A0ABX2P7N1</accession>
<dbReference type="SMART" id="SM00530">
    <property type="entry name" value="HTH_XRE"/>
    <property type="match status" value="1"/>
</dbReference>